<keyword evidence="7" id="KW-1185">Reference proteome</keyword>
<protein>
    <submittedName>
        <fullName evidence="6">Isoprenylcysteine carboxylmethyltransferase family protein</fullName>
    </submittedName>
</protein>
<reference evidence="6 7" key="1">
    <citation type="submission" date="2021-03" db="EMBL/GenBank/DDBJ databases">
        <title>Enterococcal diversity collection.</title>
        <authorList>
            <person name="Gilmore M.S."/>
            <person name="Schwartzman J."/>
            <person name="Van Tyne D."/>
            <person name="Martin M."/>
            <person name="Earl A.M."/>
            <person name="Manson A.L."/>
            <person name="Straub T."/>
            <person name="Salamzade R."/>
            <person name="Saavedra J."/>
            <person name="Lebreton F."/>
            <person name="Prichula J."/>
            <person name="Schaufler K."/>
            <person name="Gaca A."/>
            <person name="Sgardioli B."/>
            <person name="Wagenaar J."/>
            <person name="Strong T."/>
        </authorList>
    </citation>
    <scope>NUCLEOTIDE SEQUENCE [LARGE SCALE GENOMIC DNA]</scope>
    <source>
        <strain evidence="6 7">MJM16</strain>
    </source>
</reference>
<feature type="transmembrane region" description="Helical" evidence="5">
    <location>
        <begin position="74"/>
        <end position="101"/>
    </location>
</feature>
<gene>
    <name evidence="6" type="ORF">JZO85_09790</name>
</gene>
<dbReference type="PANTHER" id="PTHR12714:SF9">
    <property type="entry name" value="PROTEIN-S-ISOPRENYLCYSTEINE O-METHYLTRANSFERASE"/>
    <property type="match status" value="1"/>
</dbReference>
<proteinExistence type="predicted"/>
<dbReference type="Proteomes" id="UP000664495">
    <property type="component" value="Unassembled WGS sequence"/>
</dbReference>
<dbReference type="EMBL" id="JAFLVR010000021">
    <property type="protein sequence ID" value="MBO0452562.1"/>
    <property type="molecule type" value="Genomic_DNA"/>
</dbReference>
<evidence type="ECO:0000256" key="3">
    <source>
        <dbReference type="ARBA" id="ARBA00022989"/>
    </source>
</evidence>
<organism evidence="6 7">
    <name type="scientific">Candidatus Enterococcus murrayae</name>
    <dbReference type="NCBI Taxonomy" id="2815321"/>
    <lineage>
        <taxon>Bacteria</taxon>
        <taxon>Bacillati</taxon>
        <taxon>Bacillota</taxon>
        <taxon>Bacilli</taxon>
        <taxon>Lactobacillales</taxon>
        <taxon>Enterococcaceae</taxon>
        <taxon>Enterococcus</taxon>
    </lineage>
</organism>
<dbReference type="RefSeq" id="WP_207108339.1">
    <property type="nucleotide sequence ID" value="NZ_JAFLVR010000021.1"/>
</dbReference>
<evidence type="ECO:0000256" key="2">
    <source>
        <dbReference type="ARBA" id="ARBA00022692"/>
    </source>
</evidence>
<keyword evidence="2 5" id="KW-0812">Transmembrane</keyword>
<comment type="caution">
    <text evidence="6">The sequence shown here is derived from an EMBL/GenBank/DDBJ whole genome shotgun (WGS) entry which is preliminary data.</text>
</comment>
<evidence type="ECO:0000313" key="7">
    <source>
        <dbReference type="Proteomes" id="UP000664495"/>
    </source>
</evidence>
<name>A0ABS3HGI4_9ENTE</name>
<evidence type="ECO:0000256" key="5">
    <source>
        <dbReference type="SAM" id="Phobius"/>
    </source>
</evidence>
<comment type="subcellular location">
    <subcellularLocation>
        <location evidence="1">Membrane</location>
        <topology evidence="1">Multi-pass membrane protein</topology>
    </subcellularLocation>
</comment>
<evidence type="ECO:0000256" key="4">
    <source>
        <dbReference type="ARBA" id="ARBA00023136"/>
    </source>
</evidence>
<accession>A0ABS3HGI4</accession>
<feature type="transmembrane region" description="Helical" evidence="5">
    <location>
        <begin position="6"/>
        <end position="24"/>
    </location>
</feature>
<dbReference type="InterPro" id="IPR007269">
    <property type="entry name" value="ICMT_MeTrfase"/>
</dbReference>
<evidence type="ECO:0000313" key="6">
    <source>
        <dbReference type="EMBL" id="MBO0452562.1"/>
    </source>
</evidence>
<evidence type="ECO:0000256" key="1">
    <source>
        <dbReference type="ARBA" id="ARBA00004141"/>
    </source>
</evidence>
<dbReference type="Gene3D" id="1.20.120.1630">
    <property type="match status" value="1"/>
</dbReference>
<dbReference type="Pfam" id="PF04140">
    <property type="entry name" value="ICMT"/>
    <property type="match status" value="1"/>
</dbReference>
<keyword evidence="3 5" id="KW-1133">Transmembrane helix</keyword>
<feature type="transmembrane region" description="Helical" evidence="5">
    <location>
        <begin position="45"/>
        <end position="68"/>
    </location>
</feature>
<dbReference type="PANTHER" id="PTHR12714">
    <property type="entry name" value="PROTEIN-S ISOPRENYLCYSTEINE O-METHYLTRANSFERASE"/>
    <property type="match status" value="1"/>
</dbReference>
<keyword evidence="4 5" id="KW-0472">Membrane</keyword>
<feature type="transmembrane region" description="Helical" evidence="5">
    <location>
        <begin position="132"/>
        <end position="157"/>
    </location>
</feature>
<sequence>MGIRILALIGAALFYLIYLIKGLLLRKQGINVNLLGDKKRSREKYFEITLKILTGIGGLLQIAAPFLFDSNKTGWGYVGVILIYFSVLLFLIAVATMGLNWRAGYNEKQKTELVTSGIYRFSRNPAFVAFDLLYLGFSVIFPNRLMVLTALLAVFLFDQQIRGEEKFLLLTFGESYRQYQAAVRRYF</sequence>